<dbReference type="PROSITE" id="PS51257">
    <property type="entry name" value="PROKAR_LIPOPROTEIN"/>
    <property type="match status" value="1"/>
</dbReference>
<name>A0A345MEF0_9CAUD</name>
<evidence type="ECO:0000313" key="1">
    <source>
        <dbReference type="EMBL" id="AXH68931.1"/>
    </source>
</evidence>
<reference evidence="1 2" key="1">
    <citation type="submission" date="2018-07" db="EMBL/GenBank/DDBJ databases">
        <authorList>
            <person name="Dixon J."/>
            <person name="Knudsen H.R."/>
            <person name="Rock W."/>
            <person name="Scott A.N."/>
            <person name="Walsdorf S.L."/>
            <person name="Layton S.R."/>
            <person name="Nayek S."/>
            <person name="Kim T."/>
            <person name="Hughes L.E."/>
            <person name="Garlena R.A."/>
            <person name="Russell D.A."/>
            <person name="Pope W.H."/>
            <person name="Jacobs-Sera D."/>
            <person name="Hatfull G.F."/>
        </authorList>
    </citation>
    <scope>NUCLEOTIDE SEQUENCE [LARGE SCALE GENOMIC DNA]</scope>
</reference>
<dbReference type="EMBL" id="MH590589">
    <property type="protein sequence ID" value="AXH68931.1"/>
    <property type="molecule type" value="Genomic_DNA"/>
</dbReference>
<sequence>MNKRVKLTFASLALAGSLALTGCTGYDEGPAGKVVDNDRTYRGKSLGWKYELVTEKNGKRSSEFRVTSNDYYDCPKGAKYPKCTKKS</sequence>
<accession>A0A345MEF0</accession>
<protein>
    <recommendedName>
        <fullName evidence="3">Lipoprotein</fullName>
    </recommendedName>
</protein>
<gene>
    <name evidence="1" type="primary">252</name>
    <name evidence="1" type="ORF">SEA_SPARKLEGODDESS_252</name>
</gene>
<dbReference type="Proteomes" id="UP000259914">
    <property type="component" value="Segment"/>
</dbReference>
<organism evidence="1 2">
    <name type="scientific">Streptomyces phage SparkleGoddess</name>
    <dbReference type="NCBI Taxonomy" id="2283305"/>
    <lineage>
        <taxon>Viruses</taxon>
        <taxon>Duplodnaviria</taxon>
        <taxon>Heunggongvirae</taxon>
        <taxon>Uroviricota</taxon>
        <taxon>Caudoviricetes</taxon>
        <taxon>Stanwilliamsviridae</taxon>
        <taxon>Loccivirinae</taxon>
        <taxon>Gilsonvirus</taxon>
        <taxon>Gilsonvirus comrade</taxon>
    </lineage>
</organism>
<proteinExistence type="predicted"/>
<evidence type="ECO:0008006" key="3">
    <source>
        <dbReference type="Google" id="ProtNLM"/>
    </source>
</evidence>
<evidence type="ECO:0000313" key="2">
    <source>
        <dbReference type="Proteomes" id="UP000259914"/>
    </source>
</evidence>